<gene>
    <name evidence="2" type="ORF">EVAR_50837_1</name>
</gene>
<feature type="transmembrane region" description="Helical" evidence="1">
    <location>
        <begin position="41"/>
        <end position="62"/>
    </location>
</feature>
<name>A0A4C1XGM2_EUMVA</name>
<sequence>MRYRQDAAARRGNCRCDLVYPSTPAPHRIRSIFICVYHQRLILPLEIIFIFSVSLCVFLKTVDDEHIYDRPLERHQTIASSSRCPLHDIVGCFDVTP</sequence>
<evidence type="ECO:0000313" key="2">
    <source>
        <dbReference type="EMBL" id="GBP61355.1"/>
    </source>
</evidence>
<dbReference type="AlphaFoldDB" id="A0A4C1XGM2"/>
<keyword evidence="1" id="KW-0472">Membrane</keyword>
<keyword evidence="1" id="KW-0812">Transmembrane</keyword>
<comment type="caution">
    <text evidence="2">The sequence shown here is derived from an EMBL/GenBank/DDBJ whole genome shotgun (WGS) entry which is preliminary data.</text>
</comment>
<evidence type="ECO:0000256" key="1">
    <source>
        <dbReference type="SAM" id="Phobius"/>
    </source>
</evidence>
<proteinExistence type="predicted"/>
<evidence type="ECO:0000313" key="3">
    <source>
        <dbReference type="Proteomes" id="UP000299102"/>
    </source>
</evidence>
<accession>A0A4C1XGM2</accession>
<keyword evidence="3" id="KW-1185">Reference proteome</keyword>
<keyword evidence="1" id="KW-1133">Transmembrane helix</keyword>
<protein>
    <submittedName>
        <fullName evidence="2">Uncharacterized protein</fullName>
    </submittedName>
</protein>
<organism evidence="2 3">
    <name type="scientific">Eumeta variegata</name>
    <name type="common">Bagworm moth</name>
    <name type="synonym">Eumeta japonica</name>
    <dbReference type="NCBI Taxonomy" id="151549"/>
    <lineage>
        <taxon>Eukaryota</taxon>
        <taxon>Metazoa</taxon>
        <taxon>Ecdysozoa</taxon>
        <taxon>Arthropoda</taxon>
        <taxon>Hexapoda</taxon>
        <taxon>Insecta</taxon>
        <taxon>Pterygota</taxon>
        <taxon>Neoptera</taxon>
        <taxon>Endopterygota</taxon>
        <taxon>Lepidoptera</taxon>
        <taxon>Glossata</taxon>
        <taxon>Ditrysia</taxon>
        <taxon>Tineoidea</taxon>
        <taxon>Psychidae</taxon>
        <taxon>Oiketicinae</taxon>
        <taxon>Eumeta</taxon>
    </lineage>
</organism>
<dbReference type="Proteomes" id="UP000299102">
    <property type="component" value="Unassembled WGS sequence"/>
</dbReference>
<dbReference type="EMBL" id="BGZK01000812">
    <property type="protein sequence ID" value="GBP61355.1"/>
    <property type="molecule type" value="Genomic_DNA"/>
</dbReference>
<reference evidence="2 3" key="1">
    <citation type="journal article" date="2019" name="Commun. Biol.">
        <title>The bagworm genome reveals a unique fibroin gene that provides high tensile strength.</title>
        <authorList>
            <person name="Kono N."/>
            <person name="Nakamura H."/>
            <person name="Ohtoshi R."/>
            <person name="Tomita M."/>
            <person name="Numata K."/>
            <person name="Arakawa K."/>
        </authorList>
    </citation>
    <scope>NUCLEOTIDE SEQUENCE [LARGE SCALE GENOMIC DNA]</scope>
</reference>